<feature type="region of interest" description="Disordered" evidence="1">
    <location>
        <begin position="150"/>
        <end position="174"/>
    </location>
</feature>
<name>A0ABN9T343_9DINO</name>
<evidence type="ECO:0000313" key="3">
    <source>
        <dbReference type="Proteomes" id="UP001189429"/>
    </source>
</evidence>
<proteinExistence type="predicted"/>
<keyword evidence="3" id="KW-1185">Reference proteome</keyword>
<accession>A0ABN9T343</accession>
<gene>
    <name evidence="2" type="ORF">PCOR1329_LOCUS34785</name>
</gene>
<organism evidence="2 3">
    <name type="scientific">Prorocentrum cordatum</name>
    <dbReference type="NCBI Taxonomy" id="2364126"/>
    <lineage>
        <taxon>Eukaryota</taxon>
        <taxon>Sar</taxon>
        <taxon>Alveolata</taxon>
        <taxon>Dinophyceae</taxon>
        <taxon>Prorocentrales</taxon>
        <taxon>Prorocentraceae</taxon>
        <taxon>Prorocentrum</taxon>
    </lineage>
</organism>
<dbReference type="Proteomes" id="UP001189429">
    <property type="component" value="Unassembled WGS sequence"/>
</dbReference>
<sequence length="174" mass="17448">MGIVSQMLAPPPNPRGAAVQMVAAAAGGAQGCRPSPPKDADNAAGCTRVVTQLVKKGVLQAQAWAPAAGDQVLAVLPEDQEWHLAVVDSASQGTQHPAIADESNGAGAGDAGVEPADLVAFAFLVDVGTGGHSLSMGGRSTWPSRTSGFSLSGGALPPPPRTSLLMEDRGTYAV</sequence>
<protein>
    <recommendedName>
        <fullName evidence="4">Subtilisin</fullName>
    </recommendedName>
</protein>
<evidence type="ECO:0008006" key="4">
    <source>
        <dbReference type="Google" id="ProtNLM"/>
    </source>
</evidence>
<evidence type="ECO:0000313" key="2">
    <source>
        <dbReference type="EMBL" id="CAK0838985.1"/>
    </source>
</evidence>
<reference evidence="2" key="1">
    <citation type="submission" date="2023-10" db="EMBL/GenBank/DDBJ databases">
        <authorList>
            <person name="Chen Y."/>
            <person name="Shah S."/>
            <person name="Dougan E. K."/>
            <person name="Thang M."/>
            <person name="Chan C."/>
        </authorList>
    </citation>
    <scope>NUCLEOTIDE SEQUENCE [LARGE SCALE GENOMIC DNA]</scope>
</reference>
<dbReference type="EMBL" id="CAUYUJ010014260">
    <property type="protein sequence ID" value="CAK0838985.1"/>
    <property type="molecule type" value="Genomic_DNA"/>
</dbReference>
<evidence type="ECO:0000256" key="1">
    <source>
        <dbReference type="SAM" id="MobiDB-lite"/>
    </source>
</evidence>
<comment type="caution">
    <text evidence="2">The sequence shown here is derived from an EMBL/GenBank/DDBJ whole genome shotgun (WGS) entry which is preliminary data.</text>
</comment>